<name>N9Y1H8_9CLOT</name>
<dbReference type="eggNOG" id="COG1533">
    <property type="taxonomic scope" value="Bacteria"/>
</dbReference>
<proteinExistence type="predicted"/>
<keyword evidence="2" id="KW-1185">Reference proteome</keyword>
<evidence type="ECO:0000313" key="2">
    <source>
        <dbReference type="Proteomes" id="UP000013097"/>
    </source>
</evidence>
<dbReference type="AlphaFoldDB" id="N9Y1H8"/>
<dbReference type="Pfam" id="PF08902">
    <property type="entry name" value="DUF1848"/>
    <property type="match status" value="1"/>
</dbReference>
<gene>
    <name evidence="1" type="ORF">HMPREF1092_01244</name>
</gene>
<organism evidence="1 2">
    <name type="scientific">Clostridium thermobutyricum</name>
    <dbReference type="NCBI Taxonomy" id="29372"/>
    <lineage>
        <taxon>Bacteria</taxon>
        <taxon>Bacillati</taxon>
        <taxon>Bacillota</taxon>
        <taxon>Clostridia</taxon>
        <taxon>Eubacteriales</taxon>
        <taxon>Clostridiaceae</taxon>
        <taxon>Clostridium</taxon>
    </lineage>
</organism>
<comment type="caution">
    <text evidence="1">The sequence shown here is derived from an EMBL/GenBank/DDBJ whole genome shotgun (WGS) entry which is preliminary data.</text>
</comment>
<protein>
    <recommendedName>
        <fullName evidence="3">DUF1848 domain-containing protein</fullName>
    </recommendedName>
</protein>
<sequence length="299" mass="35011">MNIEQMSLFKEEKKIIFSKSNNIVISASRMTDMPKFYPKELISEVKNRIDKGKDIHTLVLWSKHPNSLLENELYIFLKQIKSQGIQLFYQCTITGMGSRIIGKNKDGSDFILEPNVPKPYKAFNDLENVIKFLESPLRIRLRIDPIVRLKNKYTGEEFTNLSMVDEIIKYTSRLGIKNYTFSFLENGIHNKVDYRFNKYEWKIITPNLEEKIRINSWLEKKAEKYDVKIEACCVEGLNSHRCIDGYLLSKLHNQYKNADLKEPQKRKLCNCTNSIDIGGWPPKQCYSGCKYCYANAFIK</sequence>
<evidence type="ECO:0000313" key="1">
    <source>
        <dbReference type="EMBL" id="ENZ02009.1"/>
    </source>
</evidence>
<dbReference type="HOGENOM" id="CLU_1136606_0_0_9"/>
<evidence type="ECO:0008006" key="3">
    <source>
        <dbReference type="Google" id="ProtNLM"/>
    </source>
</evidence>
<dbReference type="Proteomes" id="UP000013097">
    <property type="component" value="Unassembled WGS sequence"/>
</dbReference>
<dbReference type="EMBL" id="AGYT01000008">
    <property type="protein sequence ID" value="ENZ02009.1"/>
    <property type="molecule type" value="Genomic_DNA"/>
</dbReference>
<dbReference type="InterPro" id="IPR014998">
    <property type="entry name" value="DUF1848"/>
</dbReference>
<dbReference type="RefSeq" id="WP_002597745.1">
    <property type="nucleotide sequence ID" value="NZ_KB850956.1"/>
</dbReference>
<reference evidence="1 2" key="1">
    <citation type="submission" date="2013-01" db="EMBL/GenBank/DDBJ databases">
        <title>The Genome Sequence of Clostridium colicanis 209318.</title>
        <authorList>
            <consortium name="The Broad Institute Genome Sequencing Platform"/>
            <person name="Earl A."/>
            <person name="Ward D."/>
            <person name="Feldgarden M."/>
            <person name="Gevers D."/>
            <person name="Courvalin P."/>
            <person name="Lambert T."/>
            <person name="Walker B."/>
            <person name="Young S.K."/>
            <person name="Zeng Q."/>
            <person name="Gargeya S."/>
            <person name="Fitzgerald M."/>
            <person name="Haas B."/>
            <person name="Abouelleil A."/>
            <person name="Alvarado L."/>
            <person name="Arachchi H.M."/>
            <person name="Berlin A.M."/>
            <person name="Chapman S.B."/>
            <person name="Dewar J."/>
            <person name="Goldberg J."/>
            <person name="Griggs A."/>
            <person name="Gujja S."/>
            <person name="Hansen M."/>
            <person name="Howarth C."/>
            <person name="Imamovic A."/>
            <person name="Larimer J."/>
            <person name="McCowan C."/>
            <person name="Murphy C."/>
            <person name="Neiman D."/>
            <person name="Pearson M."/>
            <person name="Priest M."/>
            <person name="Roberts A."/>
            <person name="Saif S."/>
            <person name="Shea T."/>
            <person name="Sisk P."/>
            <person name="Sykes S."/>
            <person name="Wortman J."/>
            <person name="Nusbaum C."/>
            <person name="Birren B."/>
        </authorList>
    </citation>
    <scope>NUCLEOTIDE SEQUENCE [LARGE SCALE GENOMIC DNA]</scope>
    <source>
        <strain evidence="1 2">209318</strain>
    </source>
</reference>
<accession>N9Y1H8</accession>
<dbReference type="PATRIC" id="fig|999411.4.peg.1219"/>